<reference evidence="1" key="1">
    <citation type="journal article" date="2016" name="Proc. Natl. Acad. Sci. U.S.A.">
        <title>Lipid metabolic changes in an early divergent fungus govern the establishment of a mutualistic symbiosis with endobacteria.</title>
        <authorList>
            <person name="Lastovetsky O.A."/>
            <person name="Gaspar M.L."/>
            <person name="Mondo S.J."/>
            <person name="LaButti K.M."/>
            <person name="Sandor L."/>
            <person name="Grigoriev I.V."/>
            <person name="Henry S.A."/>
            <person name="Pawlowska T.E."/>
        </authorList>
    </citation>
    <scope>NUCLEOTIDE SEQUENCE [LARGE SCALE GENOMIC DNA]</scope>
    <source>
        <strain evidence="1">ATCC 52814</strain>
    </source>
</reference>
<dbReference type="AlphaFoldDB" id="A0A1X0RC09"/>
<dbReference type="Proteomes" id="UP000242414">
    <property type="component" value="Unassembled WGS sequence"/>
</dbReference>
<accession>A0A1X0RC09</accession>
<dbReference type="VEuPathDB" id="FungiDB:BCV72DRAFT_302767"/>
<protein>
    <submittedName>
        <fullName evidence="1">Uncharacterized protein</fullName>
    </submittedName>
</protein>
<dbReference type="OrthoDB" id="10377596at2759"/>
<organism evidence="1">
    <name type="scientific">Rhizopus microsporus var. microsporus</name>
    <dbReference type="NCBI Taxonomy" id="86635"/>
    <lineage>
        <taxon>Eukaryota</taxon>
        <taxon>Fungi</taxon>
        <taxon>Fungi incertae sedis</taxon>
        <taxon>Mucoromycota</taxon>
        <taxon>Mucoromycotina</taxon>
        <taxon>Mucoromycetes</taxon>
        <taxon>Mucorales</taxon>
        <taxon>Mucorineae</taxon>
        <taxon>Rhizopodaceae</taxon>
        <taxon>Rhizopus</taxon>
    </lineage>
</organism>
<evidence type="ECO:0000313" key="1">
    <source>
        <dbReference type="EMBL" id="ORE09534.1"/>
    </source>
</evidence>
<sequence>MSEKFWSYRYRAVARGEGHISRSNFIECIRNCFDIFDICRKNPNNGQYLYDISVLDALHGYLASSYTTSVVTNVGLHLARNVRRNTFVVFKGFFLGYQTQIRSSISVSNIAKLAINSIINRTPTFECSMPPLPVAHELYEIVYNIFYGAFRDLPFEVISSFEFAFENASKLLCFSATLLREATNFRGLRFEFRTWSLLPIAKARNGDNYHEESKEVLWEHVFNIDHLQKNRQRKQNSLNTNNEKNKIALDYGISSDGHMVPALFSVKTIERLSETKIDEQHAPNSVDISR</sequence>
<gene>
    <name evidence="1" type="ORF">BCV72DRAFT_302767</name>
</gene>
<proteinExistence type="predicted"/>
<name>A0A1X0RC09_RHIZD</name>
<dbReference type="EMBL" id="KV921875">
    <property type="protein sequence ID" value="ORE09534.1"/>
    <property type="molecule type" value="Genomic_DNA"/>
</dbReference>